<keyword evidence="1" id="KW-0812">Transmembrane</keyword>
<accession>A0AAW8QZ46</accession>
<dbReference type="InterPro" id="IPR021367">
    <property type="entry name" value="DUF2982"/>
</dbReference>
<keyword evidence="1" id="KW-1133">Transmembrane helix</keyword>
<keyword evidence="1" id="KW-0472">Membrane</keyword>
<protein>
    <submittedName>
        <fullName evidence="2">DUF2982 domain-containing protein</fullName>
    </submittedName>
</protein>
<feature type="transmembrane region" description="Helical" evidence="1">
    <location>
        <begin position="21"/>
        <end position="38"/>
    </location>
</feature>
<dbReference type="RefSeq" id="WP_311361077.1">
    <property type="nucleotide sequence ID" value="NZ_JAVRIE010000002.1"/>
</dbReference>
<comment type="caution">
    <text evidence="2">The sequence shown here is derived from an EMBL/GenBank/DDBJ whole genome shotgun (WGS) entry which is preliminary data.</text>
</comment>
<evidence type="ECO:0000256" key="1">
    <source>
        <dbReference type="SAM" id="Phobius"/>
    </source>
</evidence>
<dbReference type="AlphaFoldDB" id="A0AAW8QZ46"/>
<name>A0AAW8QZ46_9ALTE</name>
<reference evidence="2 3" key="1">
    <citation type="submission" date="2023-09" db="EMBL/GenBank/DDBJ databases">
        <authorList>
            <person name="Rey-Velasco X."/>
        </authorList>
    </citation>
    <scope>NUCLEOTIDE SEQUENCE [LARGE SCALE GENOMIC DNA]</scope>
    <source>
        <strain evidence="2 3">W409</strain>
    </source>
</reference>
<feature type="transmembrane region" description="Helical" evidence="1">
    <location>
        <begin position="44"/>
        <end position="63"/>
    </location>
</feature>
<keyword evidence="3" id="KW-1185">Reference proteome</keyword>
<evidence type="ECO:0000313" key="2">
    <source>
        <dbReference type="EMBL" id="MDT0582312.1"/>
    </source>
</evidence>
<gene>
    <name evidence="2" type="ORF">RM544_07160</name>
</gene>
<organism evidence="2 3">
    <name type="scientific">Brumicola blandensis</name>
    <dbReference type="NCBI Taxonomy" id="3075611"/>
    <lineage>
        <taxon>Bacteria</taxon>
        <taxon>Pseudomonadati</taxon>
        <taxon>Pseudomonadota</taxon>
        <taxon>Gammaproteobacteria</taxon>
        <taxon>Alteromonadales</taxon>
        <taxon>Alteromonadaceae</taxon>
        <taxon>Brumicola</taxon>
    </lineage>
</organism>
<dbReference type="Proteomes" id="UP001249020">
    <property type="component" value="Unassembled WGS sequence"/>
</dbReference>
<dbReference type="Pfam" id="PF11201">
    <property type="entry name" value="DUF2982"/>
    <property type="match status" value="1"/>
</dbReference>
<evidence type="ECO:0000313" key="3">
    <source>
        <dbReference type="Proteomes" id="UP001249020"/>
    </source>
</evidence>
<proteinExistence type="predicted"/>
<sequence>MSGTDDSIFIKAASSHNAMTSLLVGFSLIGAGSLALMLLPKIFFLPAIFIISGGIVGLIIGWFKIKEPAFSLQLTREHIIYHHRRGKWRLSWENIQRIDVPRVTKGIDQIDLEMIGFRLRDSDVFLDEISPRLITYLLMEQRPLTVQNRDPNCATGNCYGDDMIEDEKFTRSSGEVVRGVTAMFGNRMQKLNRQLGFDIFISTNEIDREPQAFIRLLKECQESAVQSQRMSELTQD</sequence>
<dbReference type="EMBL" id="JAVRIE010000002">
    <property type="protein sequence ID" value="MDT0582312.1"/>
    <property type="molecule type" value="Genomic_DNA"/>
</dbReference>